<dbReference type="PROSITE" id="PS51186">
    <property type="entry name" value="GNAT"/>
    <property type="match status" value="1"/>
</dbReference>
<dbReference type="GO" id="GO:0008999">
    <property type="term" value="F:protein-N-terminal-alanine acetyltransferase activity"/>
    <property type="evidence" value="ECO:0007669"/>
    <property type="project" value="TreeGrafter"/>
</dbReference>
<name>A0A1H8KVB7_9BACI</name>
<dbReference type="InterPro" id="IPR051908">
    <property type="entry name" value="Ribosomal_N-acetyltransferase"/>
</dbReference>
<dbReference type="Pfam" id="PF13302">
    <property type="entry name" value="Acetyltransf_3"/>
    <property type="match status" value="1"/>
</dbReference>
<sequence>MDPLLREFPEEFSTDRLVIRMPRPGDGKVVYEAIKASIEELKPWMPFAQSEQSEQDVESNIRQAHINFLKREDLRLLVFLKETGDLVASSGLHRIDWSVPKLEIGYWIDSRFSGKGYMTEAVQGISDFAFRELQARRLEIRCDVKNQKSRAIPERLGFTLEGILRNDDWSVDKSELRDTCIYAKVV</sequence>
<dbReference type="Gene3D" id="3.40.630.30">
    <property type="match status" value="1"/>
</dbReference>
<protein>
    <submittedName>
        <fullName evidence="2">Protein N-acetyltransferase, RimJ/RimL family</fullName>
    </submittedName>
</protein>
<dbReference type="PANTHER" id="PTHR43441:SF3">
    <property type="entry name" value="ACETYLTRANSFERASE"/>
    <property type="match status" value="1"/>
</dbReference>
<proteinExistence type="predicted"/>
<evidence type="ECO:0000313" key="3">
    <source>
        <dbReference type="Proteomes" id="UP000198553"/>
    </source>
</evidence>
<feature type="domain" description="N-acetyltransferase" evidence="1">
    <location>
        <begin position="36"/>
        <end position="178"/>
    </location>
</feature>
<dbReference type="PANTHER" id="PTHR43441">
    <property type="entry name" value="RIBOSOMAL-PROTEIN-SERINE ACETYLTRANSFERASE"/>
    <property type="match status" value="1"/>
</dbReference>
<dbReference type="InterPro" id="IPR016181">
    <property type="entry name" value="Acyl_CoA_acyltransferase"/>
</dbReference>
<dbReference type="InterPro" id="IPR000182">
    <property type="entry name" value="GNAT_dom"/>
</dbReference>
<keyword evidence="3" id="KW-1185">Reference proteome</keyword>
<dbReference type="GO" id="GO:0005737">
    <property type="term" value="C:cytoplasm"/>
    <property type="evidence" value="ECO:0007669"/>
    <property type="project" value="TreeGrafter"/>
</dbReference>
<dbReference type="RefSeq" id="WP_090750603.1">
    <property type="nucleotide sequence ID" value="NZ_FOBW01000033.1"/>
</dbReference>
<dbReference type="EMBL" id="FOBW01000033">
    <property type="protein sequence ID" value="SEN96799.1"/>
    <property type="molecule type" value="Genomic_DNA"/>
</dbReference>
<gene>
    <name evidence="2" type="ORF">SAMN05192533_1334</name>
</gene>
<dbReference type="Proteomes" id="UP000198553">
    <property type="component" value="Unassembled WGS sequence"/>
</dbReference>
<evidence type="ECO:0000313" key="2">
    <source>
        <dbReference type="EMBL" id="SEN96799.1"/>
    </source>
</evidence>
<dbReference type="SUPFAM" id="SSF55729">
    <property type="entry name" value="Acyl-CoA N-acyltransferases (Nat)"/>
    <property type="match status" value="1"/>
</dbReference>
<reference evidence="3" key="1">
    <citation type="submission" date="2016-10" db="EMBL/GenBank/DDBJ databases">
        <authorList>
            <person name="Varghese N."/>
            <person name="Submissions S."/>
        </authorList>
    </citation>
    <scope>NUCLEOTIDE SEQUENCE [LARGE SCALE GENOMIC DNA]</scope>
    <source>
        <strain evidence="3">B48,IBRC-M 10115,DSM 25386,CECT 8001</strain>
    </source>
</reference>
<keyword evidence="2" id="KW-0808">Transferase</keyword>
<accession>A0A1H8KVB7</accession>
<dbReference type="STRING" id="930146.SAMN05192533_1334"/>
<dbReference type="OrthoDB" id="9799321at2"/>
<dbReference type="GO" id="GO:1990189">
    <property type="term" value="F:protein N-terminal-serine acetyltransferase activity"/>
    <property type="evidence" value="ECO:0007669"/>
    <property type="project" value="TreeGrafter"/>
</dbReference>
<dbReference type="AlphaFoldDB" id="A0A1H8KVB7"/>
<organism evidence="2 3">
    <name type="scientific">Mesobacillus persicus</name>
    <dbReference type="NCBI Taxonomy" id="930146"/>
    <lineage>
        <taxon>Bacteria</taxon>
        <taxon>Bacillati</taxon>
        <taxon>Bacillota</taxon>
        <taxon>Bacilli</taxon>
        <taxon>Bacillales</taxon>
        <taxon>Bacillaceae</taxon>
        <taxon>Mesobacillus</taxon>
    </lineage>
</organism>
<evidence type="ECO:0000259" key="1">
    <source>
        <dbReference type="PROSITE" id="PS51186"/>
    </source>
</evidence>